<dbReference type="InterPro" id="IPR000700">
    <property type="entry name" value="PAS-assoc_C"/>
</dbReference>
<feature type="domain" description="PAC" evidence="3">
    <location>
        <begin position="1018"/>
        <end position="1068"/>
    </location>
</feature>
<dbReference type="InterPro" id="IPR035965">
    <property type="entry name" value="PAS-like_dom_sf"/>
</dbReference>
<dbReference type="CDD" id="cd00130">
    <property type="entry name" value="PAS"/>
    <property type="match status" value="2"/>
</dbReference>
<dbReference type="SUPFAM" id="SSF101898">
    <property type="entry name" value="NHL repeat"/>
    <property type="match status" value="1"/>
</dbReference>
<protein>
    <submittedName>
        <fullName evidence="6">EAL domain-containing protein</fullName>
    </submittedName>
</protein>
<dbReference type="PANTHER" id="PTHR44757:SF2">
    <property type="entry name" value="BIOFILM ARCHITECTURE MAINTENANCE PROTEIN MBAA"/>
    <property type="match status" value="1"/>
</dbReference>
<feature type="chain" id="PRO_5046426722" evidence="2">
    <location>
        <begin position="20"/>
        <end position="1497"/>
    </location>
</feature>
<keyword evidence="2" id="KW-0732">Signal</keyword>
<dbReference type="InterPro" id="IPR001610">
    <property type="entry name" value="PAC"/>
</dbReference>
<dbReference type="SMART" id="SM00086">
    <property type="entry name" value="PAC"/>
    <property type="match status" value="2"/>
</dbReference>
<sequence length="1497" mass="170684">MKWLLTVFLLLLTSLALNAHTQFLSLTPKQGLSQGTVRKLHLDKDGFLWLATAGGINRFDGNSVHELHAKQYRLSEIAFSELLEDSQGRLWASANHTGLYLLDPAAGQFELFFTPPRELTHSTKSTIMTVIERDADRLLLVVNDAVYQLQLSDKSWQKIFDLTQIGQDQGWIRHIALQQQQLFIGAFNGLILFDLQSNEHHSIPYLPANQASINADQSHVKSLLISDEQLYVGTVSGLFQLPLSAISAYIEQGTPIEATPMLAEHNIWKLKNHNKQVWIGTDQGLYQLAPSAKQPELTLRFSDSDLLIADHSVIDFAHDKQNGIWLASREDGAYYWHPKTQAFRYLASSKGSGFSNDRITQLWQQDQYLWLSSFNGLNRYNLDTEESQSFLKTDGPHTRTPESHIHHFLPGSQGELWLQVSGGIRRFDTQTLSVTVPSMADSSQQKLLASGAQLELYHAADNSLIISQQKNLYRYHIDTGLITPLEQLNQQLPMAYWGRILGQLPDQSWLLSLAGQLWHYQPDTEKLRLIYQHSDYQPQLNRYATSMQIDQNGTLWVGMRGIGLLSFNLENLTMQQLFSVDNKLMSNEVFSLQLDEAGDLWFASRQGLFRLEHDNLQLEFFNQADGLAFNEFYDGANTKLADGRLVYGGMRGAIIVEPKLLTANNAPLKVTITEFSVLSGKLQTIQGSLNNRQFQLSHNDSGLKIHFSAMSFHNNHKIAYRYWLKGEQNNIYPEQFTNQVLFPQLPPGHYQFYVSAIAPLTGEQSAPASLSFIIAPPLWRSTPAYFMYALLFGSIFLLYWQKRRQQQNLLRQANQQIQLSEQRLTQALASVNAGVFEWLAKHNHLISTRYALVLGYENPLQSMHLEQHCQLIHQDDRQEFLQQWRKLQHDPSFMLDVTYRIRHQDSRWLWFRDQARVTAVDDDNKPKKILGTFSNITETKANKEKARLFGEAFQQTRDWVVILDTQQRIIAANHSFAQAFGSVDTYVDTPRVHHLGISLVRRRFYTRLLRNMQKGEHWQGEERVITPDGKERPTLINISAVGEQGLSFFVLVFTDITAQKAAEAELRYLANYDALTGLPNRALLMDRIMHGIDKTRREQRSLALFFIDLDRFKHINDSLGHDIGDLMLKEVARRLKLTLRDTDTVARLGGDEFVVLLEGYKSTDNLSHVARKMLAVISEPMQLGSENIGVSPSIGIAVFPDDALNGTELMKHADVAMYHAKEAGRNNFQFFMKAMNEKAHMQLARESRLRKAVQKQEFINYYQPIIDANTNRLVGAEVLLRWQSPDGMISPADFIPLAEDLRLIVNMTQQLIERALQDMVSWRADKHEVYLSINLSTQHLEQPKLAETVIELLNNYQLPVQCLRFEITESALMRDQQSAILTMQSLSDAGIKLALDDFGTGYSSLKYLKELPLDAIKIDRSFVQDIGVDHNDEAIIDAMLSMSYSLGLYCVAEGVETEQQLSFFRQRNCSLIQGFLFSKPLPNAEFIALLNSGRFAG</sequence>
<dbReference type="CDD" id="cd01948">
    <property type="entry name" value="EAL"/>
    <property type="match status" value="1"/>
</dbReference>
<dbReference type="InterPro" id="IPR013783">
    <property type="entry name" value="Ig-like_fold"/>
</dbReference>
<dbReference type="SUPFAM" id="SSF55073">
    <property type="entry name" value="Nucleotide cyclase"/>
    <property type="match status" value="1"/>
</dbReference>
<dbReference type="PROSITE" id="PS50887">
    <property type="entry name" value="GGDEF"/>
    <property type="match status" value="1"/>
</dbReference>
<dbReference type="Gene3D" id="3.30.70.270">
    <property type="match status" value="1"/>
</dbReference>
<dbReference type="PROSITE" id="PS50883">
    <property type="entry name" value="EAL"/>
    <property type="match status" value="1"/>
</dbReference>
<reference evidence="6 7" key="1">
    <citation type="submission" date="2021-10" db="EMBL/GenBank/DDBJ databases">
        <title>Alishewanella koreense sp. nov. isolated from seawater of southwestern coast in South Korea and the proposal for the reclassification of Rheinheimera perlucida and Rheinheimera tuosuensis as Arsukibacterium perlucida and Arsukibacterium tuosuensis.</title>
        <authorList>
            <person name="Kim K.H."/>
            <person name="Ruan W."/>
            <person name="Kim K.R."/>
            <person name="Baek J.H."/>
            <person name="Jeon C.O."/>
        </authorList>
    </citation>
    <scope>NUCLEOTIDE SEQUENCE [LARGE SCALE GENOMIC DNA]</scope>
    <source>
        <strain evidence="6 7">16-MA</strain>
    </source>
</reference>
<dbReference type="InterPro" id="IPR035919">
    <property type="entry name" value="EAL_sf"/>
</dbReference>
<dbReference type="PROSITE" id="PS50113">
    <property type="entry name" value="PAC"/>
    <property type="match status" value="1"/>
</dbReference>
<keyword evidence="1" id="KW-0175">Coiled coil</keyword>
<dbReference type="PANTHER" id="PTHR44757">
    <property type="entry name" value="DIGUANYLATE CYCLASE DGCP"/>
    <property type="match status" value="1"/>
</dbReference>
<evidence type="ECO:0000256" key="2">
    <source>
        <dbReference type="SAM" id="SignalP"/>
    </source>
</evidence>
<dbReference type="InterPro" id="IPR001633">
    <property type="entry name" value="EAL_dom"/>
</dbReference>
<dbReference type="Gene3D" id="2.60.40.10">
    <property type="entry name" value="Immunoglobulins"/>
    <property type="match status" value="1"/>
</dbReference>
<feature type="coiled-coil region" evidence="1">
    <location>
        <begin position="803"/>
        <end position="830"/>
    </location>
</feature>
<evidence type="ECO:0000259" key="5">
    <source>
        <dbReference type="PROSITE" id="PS50887"/>
    </source>
</evidence>
<dbReference type="SUPFAM" id="SSF63829">
    <property type="entry name" value="Calcium-dependent phosphotriesterase"/>
    <property type="match status" value="1"/>
</dbReference>
<dbReference type="SUPFAM" id="SSF141868">
    <property type="entry name" value="EAL domain-like"/>
    <property type="match status" value="1"/>
</dbReference>
<dbReference type="InterPro" id="IPR000160">
    <property type="entry name" value="GGDEF_dom"/>
</dbReference>
<evidence type="ECO:0000259" key="3">
    <source>
        <dbReference type="PROSITE" id="PS50113"/>
    </source>
</evidence>
<dbReference type="Gene3D" id="3.30.450.20">
    <property type="entry name" value="PAS domain"/>
    <property type="match status" value="2"/>
</dbReference>
<dbReference type="NCBIfam" id="TIGR00229">
    <property type="entry name" value="sensory_box"/>
    <property type="match status" value="1"/>
</dbReference>
<dbReference type="SMART" id="SM00052">
    <property type="entry name" value="EAL"/>
    <property type="match status" value="1"/>
</dbReference>
<dbReference type="InterPro" id="IPR011123">
    <property type="entry name" value="Y_Y_Y"/>
</dbReference>
<dbReference type="InterPro" id="IPR043128">
    <property type="entry name" value="Rev_trsase/Diguanyl_cyclase"/>
</dbReference>
<proteinExistence type="predicted"/>
<name>A0ABS8C4F2_9ALTE</name>
<dbReference type="InterPro" id="IPR000014">
    <property type="entry name" value="PAS"/>
</dbReference>
<gene>
    <name evidence="6" type="ORF">JAO78_010290</name>
</gene>
<dbReference type="InterPro" id="IPR052155">
    <property type="entry name" value="Biofilm_reg_signaling"/>
</dbReference>
<accession>A0ABS8C4F2</accession>
<evidence type="ECO:0000313" key="7">
    <source>
        <dbReference type="Proteomes" id="UP000633814"/>
    </source>
</evidence>
<dbReference type="CDD" id="cd01949">
    <property type="entry name" value="GGDEF"/>
    <property type="match status" value="1"/>
</dbReference>
<keyword evidence="7" id="KW-1185">Reference proteome</keyword>
<dbReference type="SMART" id="SM00091">
    <property type="entry name" value="PAS"/>
    <property type="match status" value="2"/>
</dbReference>
<dbReference type="Pfam" id="PF08447">
    <property type="entry name" value="PAS_3"/>
    <property type="match status" value="1"/>
</dbReference>
<dbReference type="SUPFAM" id="SSF55785">
    <property type="entry name" value="PYP-like sensor domain (PAS domain)"/>
    <property type="match status" value="2"/>
</dbReference>
<dbReference type="NCBIfam" id="TIGR00254">
    <property type="entry name" value="GGDEF"/>
    <property type="match status" value="1"/>
</dbReference>
<evidence type="ECO:0000259" key="4">
    <source>
        <dbReference type="PROSITE" id="PS50883"/>
    </source>
</evidence>
<dbReference type="EMBL" id="JAEINI020000005">
    <property type="protein sequence ID" value="MCB5227200.1"/>
    <property type="molecule type" value="Genomic_DNA"/>
</dbReference>
<dbReference type="RefSeq" id="WP_226751258.1">
    <property type="nucleotide sequence ID" value="NZ_JAEINI020000005.1"/>
</dbReference>
<dbReference type="Pfam" id="PF13426">
    <property type="entry name" value="PAS_9"/>
    <property type="match status" value="1"/>
</dbReference>
<dbReference type="Pfam" id="PF00563">
    <property type="entry name" value="EAL"/>
    <property type="match status" value="1"/>
</dbReference>
<dbReference type="Gene3D" id="2.130.10.10">
    <property type="entry name" value="YVTN repeat-like/Quinoprotein amine dehydrogenase"/>
    <property type="match status" value="3"/>
</dbReference>
<feature type="domain" description="EAL" evidence="4">
    <location>
        <begin position="1242"/>
        <end position="1494"/>
    </location>
</feature>
<comment type="caution">
    <text evidence="6">The sequence shown here is derived from an EMBL/GenBank/DDBJ whole genome shotgun (WGS) entry which is preliminary data.</text>
</comment>
<dbReference type="Gene3D" id="3.20.20.450">
    <property type="entry name" value="EAL domain"/>
    <property type="match status" value="1"/>
</dbReference>
<evidence type="ECO:0000313" key="6">
    <source>
        <dbReference type="EMBL" id="MCB5227200.1"/>
    </source>
</evidence>
<evidence type="ECO:0000256" key="1">
    <source>
        <dbReference type="SAM" id="Coils"/>
    </source>
</evidence>
<dbReference type="Pfam" id="PF07495">
    <property type="entry name" value="Y_Y_Y"/>
    <property type="match status" value="1"/>
</dbReference>
<dbReference type="InterPro" id="IPR015943">
    <property type="entry name" value="WD40/YVTN_repeat-like_dom_sf"/>
</dbReference>
<feature type="signal peptide" evidence="2">
    <location>
        <begin position="1"/>
        <end position="19"/>
    </location>
</feature>
<dbReference type="SMART" id="SM00267">
    <property type="entry name" value="GGDEF"/>
    <property type="match status" value="1"/>
</dbReference>
<dbReference type="Proteomes" id="UP000633814">
    <property type="component" value="Unassembled WGS sequence"/>
</dbReference>
<dbReference type="Pfam" id="PF00990">
    <property type="entry name" value="GGDEF"/>
    <property type="match status" value="1"/>
</dbReference>
<organism evidence="6 7">
    <name type="scientific">Alishewanella maricola</name>
    <dbReference type="NCBI Taxonomy" id="2795740"/>
    <lineage>
        <taxon>Bacteria</taxon>
        <taxon>Pseudomonadati</taxon>
        <taxon>Pseudomonadota</taxon>
        <taxon>Gammaproteobacteria</taxon>
        <taxon>Alteromonadales</taxon>
        <taxon>Alteromonadaceae</taxon>
        <taxon>Alishewanella</taxon>
    </lineage>
</organism>
<dbReference type="InterPro" id="IPR029787">
    <property type="entry name" value="Nucleotide_cyclase"/>
</dbReference>
<feature type="domain" description="GGDEF" evidence="5">
    <location>
        <begin position="1100"/>
        <end position="1233"/>
    </location>
</feature>
<dbReference type="InterPro" id="IPR013655">
    <property type="entry name" value="PAS_fold_3"/>
</dbReference>